<keyword evidence="2" id="KW-0378">Hydrolase</keyword>
<proteinExistence type="predicted"/>
<protein>
    <submittedName>
        <fullName evidence="2">Carboxypeptidase regulatory-like domain-containing protein</fullName>
    </submittedName>
</protein>
<evidence type="ECO:0000313" key="3">
    <source>
        <dbReference type="Proteomes" id="UP000676194"/>
    </source>
</evidence>
<evidence type="ECO:0000313" key="2">
    <source>
        <dbReference type="EMBL" id="QVL31310.1"/>
    </source>
</evidence>
<name>A0A8E6B6H9_9BACT</name>
<dbReference type="AlphaFoldDB" id="A0A8E6B6H9"/>
<sequence length="117" mass="12285">MEIKGTVQLKGKPIADGAMIQFFPQENQSTEGLVATKNGAFTLPKSNGLKPGKYKVTVSLGDGKTAVNPVEGGSPPGPGGGTNIISKELVPSDWNKKSKQTVTVTKEGPNKFDFDIP</sequence>
<organism evidence="2 3">
    <name type="scientific">Telmatocola sphagniphila</name>
    <dbReference type="NCBI Taxonomy" id="1123043"/>
    <lineage>
        <taxon>Bacteria</taxon>
        <taxon>Pseudomonadati</taxon>
        <taxon>Planctomycetota</taxon>
        <taxon>Planctomycetia</taxon>
        <taxon>Gemmatales</taxon>
        <taxon>Gemmataceae</taxon>
    </lineage>
</organism>
<keyword evidence="3" id="KW-1185">Reference proteome</keyword>
<dbReference type="KEGG" id="tsph:KIH39_21050"/>
<feature type="region of interest" description="Disordered" evidence="1">
    <location>
        <begin position="66"/>
        <end position="117"/>
    </location>
</feature>
<reference evidence="2" key="1">
    <citation type="submission" date="2021-05" db="EMBL/GenBank/DDBJ databases">
        <title>Complete genome sequence of the cellulolytic planctomycete Telmatocola sphagniphila SP2T and characterization of the first cellulase from planctomycetes.</title>
        <authorList>
            <person name="Rakitin A.L."/>
            <person name="Beletsky A.V."/>
            <person name="Naumoff D.G."/>
            <person name="Kulichevskaya I.S."/>
            <person name="Mardanov A.V."/>
            <person name="Ravin N.V."/>
            <person name="Dedysh S.N."/>
        </authorList>
    </citation>
    <scope>NUCLEOTIDE SEQUENCE</scope>
    <source>
        <strain evidence="2">SP2T</strain>
    </source>
</reference>
<keyword evidence="2" id="KW-0645">Protease</keyword>
<dbReference type="Proteomes" id="UP000676194">
    <property type="component" value="Chromosome"/>
</dbReference>
<keyword evidence="2" id="KW-0121">Carboxypeptidase</keyword>
<feature type="compositionally biased region" description="Basic and acidic residues" evidence="1">
    <location>
        <begin position="108"/>
        <end position="117"/>
    </location>
</feature>
<accession>A0A8E6B6H9</accession>
<dbReference type="RefSeq" id="WP_213495191.1">
    <property type="nucleotide sequence ID" value="NZ_CP074694.1"/>
</dbReference>
<dbReference type="GO" id="GO:0004180">
    <property type="term" value="F:carboxypeptidase activity"/>
    <property type="evidence" value="ECO:0007669"/>
    <property type="project" value="UniProtKB-KW"/>
</dbReference>
<evidence type="ECO:0000256" key="1">
    <source>
        <dbReference type="SAM" id="MobiDB-lite"/>
    </source>
</evidence>
<gene>
    <name evidence="2" type="ORF">KIH39_21050</name>
</gene>
<dbReference type="EMBL" id="CP074694">
    <property type="protein sequence ID" value="QVL31310.1"/>
    <property type="molecule type" value="Genomic_DNA"/>
</dbReference>